<evidence type="ECO:0000313" key="4">
    <source>
        <dbReference type="EMBL" id="RGP70232.1"/>
    </source>
</evidence>
<proteinExistence type="predicted"/>
<evidence type="ECO:0000256" key="1">
    <source>
        <dbReference type="SAM" id="MobiDB-lite"/>
    </source>
</evidence>
<accession>A0A395SDU1</accession>
<keyword evidence="2" id="KW-0812">Transmembrane</keyword>
<comment type="caution">
    <text evidence="4">The sequence shown here is derived from an EMBL/GenBank/DDBJ whole genome shotgun (WGS) entry which is preliminary data.</text>
</comment>
<protein>
    <submittedName>
        <fullName evidence="4">Uncharacterized protein</fullName>
    </submittedName>
</protein>
<feature type="transmembrane region" description="Helical" evidence="2">
    <location>
        <begin position="189"/>
        <end position="209"/>
    </location>
</feature>
<keyword evidence="5" id="KW-1185">Reference proteome</keyword>
<name>A0A395SDU1_FUSSP</name>
<dbReference type="STRING" id="5514.A0A395SDU1"/>
<dbReference type="AlphaFoldDB" id="A0A395SDU1"/>
<gene>
    <name evidence="4" type="ORF">FSPOR_4132</name>
</gene>
<feature type="signal peptide" evidence="3">
    <location>
        <begin position="1"/>
        <end position="20"/>
    </location>
</feature>
<keyword evidence="3" id="KW-0732">Signal</keyword>
<evidence type="ECO:0000256" key="3">
    <source>
        <dbReference type="SAM" id="SignalP"/>
    </source>
</evidence>
<dbReference type="EMBL" id="PXOF01000053">
    <property type="protein sequence ID" value="RGP70232.1"/>
    <property type="molecule type" value="Genomic_DNA"/>
</dbReference>
<keyword evidence="2" id="KW-0472">Membrane</keyword>
<evidence type="ECO:0000256" key="2">
    <source>
        <dbReference type="SAM" id="Phobius"/>
    </source>
</evidence>
<reference evidence="4 5" key="1">
    <citation type="journal article" date="2018" name="PLoS Pathog.">
        <title>Evolution of structural diversity of trichothecenes, a family of toxins produced by plant pathogenic and entomopathogenic fungi.</title>
        <authorList>
            <person name="Proctor R.H."/>
            <person name="McCormick S.P."/>
            <person name="Kim H.S."/>
            <person name="Cardoza R.E."/>
            <person name="Stanley A.M."/>
            <person name="Lindo L."/>
            <person name="Kelly A."/>
            <person name="Brown D.W."/>
            <person name="Lee T."/>
            <person name="Vaughan M.M."/>
            <person name="Alexander N.J."/>
            <person name="Busman M."/>
            <person name="Gutierrez S."/>
        </authorList>
    </citation>
    <scope>NUCLEOTIDE SEQUENCE [LARGE SCALE GENOMIC DNA]</scope>
    <source>
        <strain evidence="4 5">NRRL 3299</strain>
    </source>
</reference>
<feature type="region of interest" description="Disordered" evidence="1">
    <location>
        <begin position="228"/>
        <end position="260"/>
    </location>
</feature>
<keyword evidence="2" id="KW-1133">Transmembrane helix</keyword>
<feature type="chain" id="PRO_5017203037" evidence="3">
    <location>
        <begin position="21"/>
        <end position="260"/>
    </location>
</feature>
<sequence>MHLTTILMHVVIGLATMAWCRTRFTSPPNWNWDEIEGGDKTKNKRVEPGHTLKITWETDLQVAILEIYQLGASKLGSQVISIETTSTEGVGLTYWDAEYDLFGAAVNNEDSVYWFVLRKTKIEQVAQSHDVNVSAPVTTDTTSISVTTASTFLQQRSSSTAESVSAAPTTISSSVGADTGLSRGETAGVTAGSILGGLLILSGLGWLAWRRIARGKLDTEGLQSQQQQLSFSETKAELPGDVFTHPSEYARSQPGLHEAP</sequence>
<dbReference type="Proteomes" id="UP000266152">
    <property type="component" value="Unassembled WGS sequence"/>
</dbReference>
<organism evidence="4 5">
    <name type="scientific">Fusarium sporotrichioides</name>
    <dbReference type="NCBI Taxonomy" id="5514"/>
    <lineage>
        <taxon>Eukaryota</taxon>
        <taxon>Fungi</taxon>
        <taxon>Dikarya</taxon>
        <taxon>Ascomycota</taxon>
        <taxon>Pezizomycotina</taxon>
        <taxon>Sordariomycetes</taxon>
        <taxon>Hypocreomycetidae</taxon>
        <taxon>Hypocreales</taxon>
        <taxon>Nectriaceae</taxon>
        <taxon>Fusarium</taxon>
    </lineage>
</organism>
<evidence type="ECO:0000313" key="5">
    <source>
        <dbReference type="Proteomes" id="UP000266152"/>
    </source>
</evidence>